<reference evidence="1 2" key="1">
    <citation type="submission" date="2024-04" db="EMBL/GenBank/DDBJ databases">
        <title>Human intestinal bacterial collection.</title>
        <authorList>
            <person name="Pauvert C."/>
            <person name="Hitch T.C.A."/>
            <person name="Clavel T."/>
        </authorList>
    </citation>
    <scope>NUCLEOTIDE SEQUENCE [LARGE SCALE GENOMIC DNA]</scope>
    <source>
        <strain evidence="1 2">CLA-AA-H145</strain>
    </source>
</reference>
<keyword evidence="2" id="KW-1185">Reference proteome</keyword>
<gene>
    <name evidence="1" type="ORF">AAAT34_11800</name>
</gene>
<comment type="caution">
    <text evidence="1">The sequence shown here is derived from an EMBL/GenBank/DDBJ whole genome shotgun (WGS) entry which is preliminary data.</text>
</comment>
<dbReference type="Proteomes" id="UP001487296">
    <property type="component" value="Unassembled WGS sequence"/>
</dbReference>
<sequence length="204" mass="24121">MNIMNFFKVNKNQSNDSAAQDLYTRLNTEMYKSGSWRTEDNGEDMAIVSQVICQYWKPRFIIDHRAKCAYEFMDGSETLRTVKQDDIDWESLKGIPEDVINRARNLDFHFPSFVRKYENGVAEVSWQLNPDGMYYMDEDGYGKTDDDEVEIYGFIDRKGNVIVKFKNIQEDWNLLRAMRKEAESIRINHKQIIETHYCPVKVDK</sequence>
<organism evidence="1 2">
    <name type="scientific">Hallella faecis</name>
    <dbReference type="NCBI Taxonomy" id="2841596"/>
    <lineage>
        <taxon>Bacteria</taxon>
        <taxon>Pseudomonadati</taxon>
        <taxon>Bacteroidota</taxon>
        <taxon>Bacteroidia</taxon>
        <taxon>Bacteroidales</taxon>
        <taxon>Prevotellaceae</taxon>
        <taxon>Hallella</taxon>
    </lineage>
</organism>
<evidence type="ECO:0000313" key="1">
    <source>
        <dbReference type="EMBL" id="MEQ2487721.1"/>
    </source>
</evidence>
<dbReference type="RefSeq" id="WP_215760795.1">
    <property type="nucleotide sequence ID" value="NZ_JAHKBE010000075.1"/>
</dbReference>
<dbReference type="EMBL" id="JBBNFP010000072">
    <property type="protein sequence ID" value="MEQ2487721.1"/>
    <property type="molecule type" value="Genomic_DNA"/>
</dbReference>
<accession>A0ABV1FTH3</accession>
<name>A0ABV1FTH3_9BACT</name>
<proteinExistence type="predicted"/>
<protein>
    <submittedName>
        <fullName evidence="1">Uncharacterized protein</fullName>
    </submittedName>
</protein>
<evidence type="ECO:0000313" key="2">
    <source>
        <dbReference type="Proteomes" id="UP001487296"/>
    </source>
</evidence>